<comment type="caution">
    <text evidence="2">The sequence shown here is derived from an EMBL/GenBank/DDBJ whole genome shotgun (WGS) entry which is preliminary data.</text>
</comment>
<feature type="transmembrane region" description="Helical" evidence="1">
    <location>
        <begin position="265"/>
        <end position="287"/>
    </location>
</feature>
<accession>A0ABW4BAZ1</accession>
<name>A0ABW4BAZ1_9LACO</name>
<protein>
    <submittedName>
        <fullName evidence="2">Uncharacterized protein</fullName>
    </submittedName>
</protein>
<feature type="transmembrane region" description="Helical" evidence="1">
    <location>
        <begin position="122"/>
        <end position="145"/>
    </location>
</feature>
<feature type="transmembrane region" description="Helical" evidence="1">
    <location>
        <begin position="299"/>
        <end position="323"/>
    </location>
</feature>
<keyword evidence="1" id="KW-0472">Membrane</keyword>
<dbReference type="EMBL" id="JBHTMO010000024">
    <property type="protein sequence ID" value="MFD1393445.1"/>
    <property type="molecule type" value="Genomic_DNA"/>
</dbReference>
<dbReference type="RefSeq" id="WP_164510636.1">
    <property type="nucleotide sequence ID" value="NZ_JBHTMO010000024.1"/>
</dbReference>
<proteinExistence type="predicted"/>
<feature type="transmembrane region" description="Helical" evidence="1">
    <location>
        <begin position="157"/>
        <end position="180"/>
    </location>
</feature>
<organism evidence="2 3">
    <name type="scientific">Lacticaseibacillus jixianensis</name>
    <dbReference type="NCBI Taxonomy" id="2486012"/>
    <lineage>
        <taxon>Bacteria</taxon>
        <taxon>Bacillati</taxon>
        <taxon>Bacillota</taxon>
        <taxon>Bacilli</taxon>
        <taxon>Lactobacillales</taxon>
        <taxon>Lactobacillaceae</taxon>
        <taxon>Lacticaseibacillus</taxon>
    </lineage>
</organism>
<keyword evidence="3" id="KW-1185">Reference proteome</keyword>
<evidence type="ECO:0000313" key="3">
    <source>
        <dbReference type="Proteomes" id="UP001597249"/>
    </source>
</evidence>
<evidence type="ECO:0000313" key="2">
    <source>
        <dbReference type="EMBL" id="MFD1393445.1"/>
    </source>
</evidence>
<dbReference type="Proteomes" id="UP001597249">
    <property type="component" value="Unassembled WGS sequence"/>
</dbReference>
<feature type="transmembrane region" description="Helical" evidence="1">
    <location>
        <begin position="231"/>
        <end position="253"/>
    </location>
</feature>
<feature type="transmembrane region" description="Helical" evidence="1">
    <location>
        <begin position="79"/>
        <end position="101"/>
    </location>
</feature>
<evidence type="ECO:0000256" key="1">
    <source>
        <dbReference type="SAM" id="Phobius"/>
    </source>
</evidence>
<sequence>MTLAIFGANYAQRAHSYAARPTQTEFLSSQKRLVRQERKEGDTEEKLTYSAFLRDSYQLYFNYGQDPLPAENGGITVNLYFILAVYAVGILVAAMDGLSGFDRFLAGLGTARRKLYWAKMRFFLPVVAGLSVAVPGVLVATYYLTYPARLINLDGQSLALILLYNLVMTVAAFLIGHLLGQLIGKPLVLAVVAVLLVPTLNNSLERATLIWRFLTAGLGTGGSLFTPGLTYWWVVAAAAGLAIGAALLGMSLYARISLERRRALLTAPALRWPLIALATALMILNFGKMTSRGMTVDSAILLALIGLGLGLVWQFWPVLATAVRGMEHVN</sequence>
<gene>
    <name evidence="2" type="ORF">ACFQ3L_07665</name>
</gene>
<keyword evidence="1" id="KW-0812">Transmembrane</keyword>
<keyword evidence="1" id="KW-1133">Transmembrane helix</keyword>
<feature type="transmembrane region" description="Helical" evidence="1">
    <location>
        <begin position="187"/>
        <end position="204"/>
    </location>
</feature>
<reference evidence="3" key="1">
    <citation type="journal article" date="2019" name="Int. J. Syst. Evol. Microbiol.">
        <title>The Global Catalogue of Microorganisms (GCM) 10K type strain sequencing project: providing services to taxonomists for standard genome sequencing and annotation.</title>
        <authorList>
            <consortium name="The Broad Institute Genomics Platform"/>
            <consortium name="The Broad Institute Genome Sequencing Center for Infectious Disease"/>
            <person name="Wu L."/>
            <person name="Ma J."/>
        </authorList>
    </citation>
    <scope>NUCLEOTIDE SEQUENCE [LARGE SCALE GENOMIC DNA]</scope>
    <source>
        <strain evidence="3">CCM 8911</strain>
    </source>
</reference>